<feature type="compositionally biased region" description="Low complexity" evidence="1">
    <location>
        <begin position="367"/>
        <end position="389"/>
    </location>
</feature>
<accession>A0A0C2F6T6</accession>
<name>A0A0C2F6T6_9PEZI</name>
<feature type="compositionally biased region" description="Low complexity" evidence="1">
    <location>
        <begin position="125"/>
        <end position="134"/>
    </location>
</feature>
<dbReference type="RefSeq" id="XP_040614753.1">
    <property type="nucleotide sequence ID" value="XM_040766547.1"/>
</dbReference>
<feature type="compositionally biased region" description="Basic and acidic residues" evidence="1">
    <location>
        <begin position="199"/>
        <end position="220"/>
    </location>
</feature>
<dbReference type="EMBL" id="AWTV01000011">
    <property type="protein sequence ID" value="KIH86743.1"/>
    <property type="molecule type" value="Genomic_DNA"/>
</dbReference>
<dbReference type="GeneID" id="63681468"/>
<proteinExistence type="predicted"/>
<dbReference type="OrthoDB" id="63267at2759"/>
<feature type="compositionally biased region" description="Low complexity" evidence="1">
    <location>
        <begin position="74"/>
        <end position="118"/>
    </location>
</feature>
<feature type="region of interest" description="Disordered" evidence="1">
    <location>
        <begin position="331"/>
        <end position="441"/>
    </location>
</feature>
<dbReference type="Proteomes" id="UP000031575">
    <property type="component" value="Unassembled WGS sequence"/>
</dbReference>
<feature type="compositionally biased region" description="Gly residues" evidence="1">
    <location>
        <begin position="274"/>
        <end position="286"/>
    </location>
</feature>
<evidence type="ECO:0000313" key="3">
    <source>
        <dbReference type="Proteomes" id="UP000031575"/>
    </source>
</evidence>
<feature type="compositionally biased region" description="Polar residues" evidence="1">
    <location>
        <begin position="390"/>
        <end position="411"/>
    </location>
</feature>
<organism evidence="2 3">
    <name type="scientific">Sporothrix brasiliensis 5110</name>
    <dbReference type="NCBI Taxonomy" id="1398154"/>
    <lineage>
        <taxon>Eukaryota</taxon>
        <taxon>Fungi</taxon>
        <taxon>Dikarya</taxon>
        <taxon>Ascomycota</taxon>
        <taxon>Pezizomycotina</taxon>
        <taxon>Sordariomycetes</taxon>
        <taxon>Sordariomycetidae</taxon>
        <taxon>Ophiostomatales</taxon>
        <taxon>Ophiostomataceae</taxon>
        <taxon>Sporothrix</taxon>
    </lineage>
</organism>
<evidence type="ECO:0000256" key="1">
    <source>
        <dbReference type="SAM" id="MobiDB-lite"/>
    </source>
</evidence>
<keyword evidence="3" id="KW-1185">Reference proteome</keyword>
<feature type="region of interest" description="Disordered" evidence="1">
    <location>
        <begin position="65"/>
        <end position="288"/>
    </location>
</feature>
<feature type="compositionally biased region" description="Polar residues" evidence="1">
    <location>
        <begin position="169"/>
        <end position="184"/>
    </location>
</feature>
<dbReference type="AlphaFoldDB" id="A0A0C2F6T6"/>
<feature type="region of interest" description="Disordered" evidence="1">
    <location>
        <begin position="497"/>
        <end position="521"/>
    </location>
</feature>
<gene>
    <name evidence="2" type="ORF">SPBR_08309</name>
</gene>
<feature type="compositionally biased region" description="Polar residues" evidence="1">
    <location>
        <begin position="340"/>
        <end position="359"/>
    </location>
</feature>
<feature type="compositionally biased region" description="Pro residues" evidence="1">
    <location>
        <begin position="221"/>
        <end position="235"/>
    </location>
</feature>
<feature type="region of interest" description="Disordered" evidence="1">
    <location>
        <begin position="1"/>
        <end position="45"/>
    </location>
</feature>
<evidence type="ECO:0000313" key="2">
    <source>
        <dbReference type="EMBL" id="KIH86743.1"/>
    </source>
</evidence>
<protein>
    <submittedName>
        <fullName evidence="2">Uncharacterized protein</fullName>
    </submittedName>
</protein>
<reference evidence="2 3" key="1">
    <citation type="journal article" date="2014" name="BMC Genomics">
        <title>Comparative genomics of the major fungal agents of human and animal Sporotrichosis: Sporothrix schenckii and Sporothrix brasiliensis.</title>
        <authorList>
            <person name="Teixeira M.M."/>
            <person name="de Almeida L.G."/>
            <person name="Kubitschek-Barreira P."/>
            <person name="Alves F.L."/>
            <person name="Kioshima E.S."/>
            <person name="Abadio A.K."/>
            <person name="Fernandes L."/>
            <person name="Derengowski L.S."/>
            <person name="Ferreira K.S."/>
            <person name="Souza R.C."/>
            <person name="Ruiz J.C."/>
            <person name="de Andrade N.C."/>
            <person name="Paes H.C."/>
            <person name="Nicola A.M."/>
            <person name="Albuquerque P."/>
            <person name="Gerber A.L."/>
            <person name="Martins V.P."/>
            <person name="Peconick L.D."/>
            <person name="Neto A.V."/>
            <person name="Chaucanez C.B."/>
            <person name="Silva P.A."/>
            <person name="Cunha O.L."/>
            <person name="de Oliveira F.F."/>
            <person name="dos Santos T.C."/>
            <person name="Barros A.L."/>
            <person name="Soares M.A."/>
            <person name="de Oliveira L.M."/>
            <person name="Marini M.M."/>
            <person name="Villalobos-Duno H."/>
            <person name="Cunha M.M."/>
            <person name="de Hoog S."/>
            <person name="da Silveira J.F."/>
            <person name="Henrissat B."/>
            <person name="Nino-Vega G.A."/>
            <person name="Cisalpino P.S."/>
            <person name="Mora-Montes H.M."/>
            <person name="Almeida S.R."/>
            <person name="Stajich J.E."/>
            <person name="Lopes-Bezerra L.M."/>
            <person name="Vasconcelos A.T."/>
            <person name="Felipe M.S."/>
        </authorList>
    </citation>
    <scope>NUCLEOTIDE SEQUENCE [LARGE SCALE GENOMIC DNA]</scope>
    <source>
        <strain evidence="2 3">5110</strain>
    </source>
</reference>
<sequence length="546" mass="56300">MTPTNGIDESSRSAAADDDGTDQIGSDTPRSGVATPQPDLHDKRLPGIMSYFNQVRPASFKRLLSGNFTLPSRPSSAFSNTPSTASTASTASTSTANFAIPATTPNTTSTPASAYAPKAAEDVLPSMTPSQTQPQRPPSPTANLPQPEDSITISIVTAAPSESRPRPSLSKTASASYSRNTETSPLIPADAMTQQHSKTGLEESQSKSHSESWQLDEPHPEPLPNPPPLQQPQPPREQTAPTGDESLPSESLAAAAHSSLHPYPTPPASIRGAVGTGSGGSGGGAAGVAKEGTEAVSTKNGAGALGAAGSTISNPWDVPWTFRSHKKSVSDVLEARGRQESSSSTTPLTGVVTPSSGPRASTAPDTPAAVGSPVADASAPAAVLRSASSHATESQASPAPTSVNESTATTMSRDGDDSSRSRAASITPTSQGAQAPAPKGKLTIKITEARGLRRTRDPYVVAVFQRSELISGGPRSPDDGEDAVLPGVAISSIPIQRQASDSGRPMAIPMRSRQSSNTSITDYGAFRNRTVRRSLTNPKWDAEAVL</sequence>
<dbReference type="VEuPathDB" id="FungiDB:SPBR_08309"/>
<dbReference type="HOGENOM" id="CLU_498913_0_0_1"/>
<feature type="compositionally biased region" description="Low complexity" evidence="1">
    <location>
        <begin position="245"/>
        <end position="262"/>
    </location>
</feature>
<feature type="compositionally biased region" description="Polar residues" evidence="1">
    <location>
        <begin position="512"/>
        <end position="521"/>
    </location>
</feature>
<comment type="caution">
    <text evidence="2">The sequence shown here is derived from an EMBL/GenBank/DDBJ whole genome shotgun (WGS) entry which is preliminary data.</text>
</comment>